<dbReference type="Proteomes" id="UP001219525">
    <property type="component" value="Unassembled WGS sequence"/>
</dbReference>
<gene>
    <name evidence="1" type="ORF">GGX14DRAFT_27998</name>
</gene>
<reference evidence="1" key="1">
    <citation type="submission" date="2023-03" db="EMBL/GenBank/DDBJ databases">
        <title>Massive genome expansion in bonnet fungi (Mycena s.s.) driven by repeated elements and novel gene families across ecological guilds.</title>
        <authorList>
            <consortium name="Lawrence Berkeley National Laboratory"/>
            <person name="Harder C.B."/>
            <person name="Miyauchi S."/>
            <person name="Viragh M."/>
            <person name="Kuo A."/>
            <person name="Thoen E."/>
            <person name="Andreopoulos B."/>
            <person name="Lu D."/>
            <person name="Skrede I."/>
            <person name="Drula E."/>
            <person name="Henrissat B."/>
            <person name="Morin E."/>
            <person name="Kohler A."/>
            <person name="Barry K."/>
            <person name="LaButti K."/>
            <person name="Morin E."/>
            <person name="Salamov A."/>
            <person name="Lipzen A."/>
            <person name="Mereny Z."/>
            <person name="Hegedus B."/>
            <person name="Baldrian P."/>
            <person name="Stursova M."/>
            <person name="Weitz H."/>
            <person name="Taylor A."/>
            <person name="Grigoriev I.V."/>
            <person name="Nagy L.G."/>
            <person name="Martin F."/>
            <person name="Kauserud H."/>
        </authorList>
    </citation>
    <scope>NUCLEOTIDE SEQUENCE</scope>
    <source>
        <strain evidence="1">9144</strain>
    </source>
</reference>
<proteinExistence type="predicted"/>
<evidence type="ECO:0000313" key="2">
    <source>
        <dbReference type="Proteomes" id="UP001219525"/>
    </source>
</evidence>
<keyword evidence="2" id="KW-1185">Reference proteome</keyword>
<organism evidence="1 2">
    <name type="scientific">Mycena pura</name>
    <dbReference type="NCBI Taxonomy" id="153505"/>
    <lineage>
        <taxon>Eukaryota</taxon>
        <taxon>Fungi</taxon>
        <taxon>Dikarya</taxon>
        <taxon>Basidiomycota</taxon>
        <taxon>Agaricomycotina</taxon>
        <taxon>Agaricomycetes</taxon>
        <taxon>Agaricomycetidae</taxon>
        <taxon>Agaricales</taxon>
        <taxon>Marasmiineae</taxon>
        <taxon>Mycenaceae</taxon>
        <taxon>Mycena</taxon>
    </lineage>
</organism>
<name>A0AAD6VNS3_9AGAR</name>
<evidence type="ECO:0000313" key="1">
    <source>
        <dbReference type="EMBL" id="KAJ7218485.1"/>
    </source>
</evidence>
<sequence length="149" mass="16515">MPFKHRSNHNSHRMPMFDRCSDFTITGSSFNISQNLYQSAPDEGATLVLRARQCDDLSQISASSAPGTLTWYPVWGRATLSNIMQYGVRDVPALCVLLSGPGKHITRAFSQAKTLLLWLSTRDPVSASGKQTSWNDNSCGMWSAQQRCS</sequence>
<dbReference type="EMBL" id="JARJCW010000012">
    <property type="protein sequence ID" value="KAJ7218485.1"/>
    <property type="molecule type" value="Genomic_DNA"/>
</dbReference>
<dbReference type="AlphaFoldDB" id="A0AAD6VNS3"/>
<protein>
    <submittedName>
        <fullName evidence="1">Uncharacterized protein</fullName>
    </submittedName>
</protein>
<comment type="caution">
    <text evidence="1">The sequence shown here is derived from an EMBL/GenBank/DDBJ whole genome shotgun (WGS) entry which is preliminary data.</text>
</comment>
<accession>A0AAD6VNS3</accession>